<evidence type="ECO:0000313" key="2">
    <source>
        <dbReference type="EMBL" id="UYQ91287.1"/>
    </source>
</evidence>
<name>A0ABY6IV87_9BACT</name>
<proteinExistence type="predicted"/>
<dbReference type="RefSeq" id="WP_264279742.1">
    <property type="nucleotide sequence ID" value="NZ_CP107006.1"/>
</dbReference>
<dbReference type="PANTHER" id="PTHR40469">
    <property type="entry name" value="SECRETED GLYCOSYL HYDROLASE"/>
    <property type="match status" value="1"/>
</dbReference>
<dbReference type="PANTHER" id="PTHR40469:SF2">
    <property type="entry name" value="GALACTOSE-BINDING DOMAIN-LIKE SUPERFAMILY PROTEIN"/>
    <property type="match status" value="1"/>
</dbReference>
<sequence length="274" mass="31388">MKLFWTILAAILLTAFVPPKKERFSWKGVRVLVYTKNGKGYVHNNIAAGTAALRQLARDNGFGIDVTDDPAYFTNERLKQYQVLIFHNTNNDVFDNDTQKLALMHYVQAGGGVVGVHSATGTERNWPWFKRMMGGSFVRHPPYQRYKQIVIDSTHPSTSFLPKVWEQQTECYYVKEINPDLHVLMVNDLNSVQDKDRDSYAGGRFYGNSFPAVWCHEFDGGRQWYTSFGHDSTTYKDPLFLKHVLGGIQWAAGNKRLPDYRKARAISPNDPLPY</sequence>
<dbReference type="Gene3D" id="3.40.50.880">
    <property type="match status" value="1"/>
</dbReference>
<organism evidence="2 3">
    <name type="scientific">Chitinophaga horti</name>
    <dbReference type="NCBI Taxonomy" id="2920382"/>
    <lineage>
        <taxon>Bacteria</taxon>
        <taxon>Pseudomonadati</taxon>
        <taxon>Bacteroidota</taxon>
        <taxon>Chitinophagia</taxon>
        <taxon>Chitinophagales</taxon>
        <taxon>Chitinophagaceae</taxon>
        <taxon>Chitinophaga</taxon>
    </lineage>
</organism>
<dbReference type="Pfam" id="PF06283">
    <property type="entry name" value="ThuA"/>
    <property type="match status" value="1"/>
</dbReference>
<dbReference type="InterPro" id="IPR029010">
    <property type="entry name" value="ThuA-like"/>
</dbReference>
<keyword evidence="3" id="KW-1185">Reference proteome</keyword>
<gene>
    <name evidence="2" type="ORF">MKQ68_14435</name>
</gene>
<accession>A0ABY6IV87</accession>
<protein>
    <submittedName>
        <fullName evidence="2">ThuA domain-containing protein</fullName>
    </submittedName>
</protein>
<dbReference type="Proteomes" id="UP001162741">
    <property type="component" value="Chromosome"/>
</dbReference>
<reference evidence="2" key="1">
    <citation type="submission" date="2022-10" db="EMBL/GenBank/DDBJ databases">
        <title>Chitinophaga sp. nov., isolated from soil.</title>
        <authorList>
            <person name="Jeon C.O."/>
        </authorList>
    </citation>
    <scope>NUCLEOTIDE SEQUENCE</scope>
    <source>
        <strain evidence="2">R8</strain>
    </source>
</reference>
<evidence type="ECO:0000259" key="1">
    <source>
        <dbReference type="Pfam" id="PF06283"/>
    </source>
</evidence>
<dbReference type="EMBL" id="CP107006">
    <property type="protein sequence ID" value="UYQ91287.1"/>
    <property type="molecule type" value="Genomic_DNA"/>
</dbReference>
<feature type="domain" description="ThuA-like" evidence="1">
    <location>
        <begin position="30"/>
        <end position="251"/>
    </location>
</feature>
<evidence type="ECO:0000313" key="3">
    <source>
        <dbReference type="Proteomes" id="UP001162741"/>
    </source>
</evidence>
<dbReference type="SUPFAM" id="SSF52317">
    <property type="entry name" value="Class I glutamine amidotransferase-like"/>
    <property type="match status" value="1"/>
</dbReference>
<dbReference type="InterPro" id="IPR029062">
    <property type="entry name" value="Class_I_gatase-like"/>
</dbReference>